<proteinExistence type="predicted"/>
<dbReference type="AlphaFoldDB" id="A0AAD7CGT0"/>
<dbReference type="EMBL" id="JARKIF010000002">
    <property type="protein sequence ID" value="KAJ7648005.1"/>
    <property type="molecule type" value="Genomic_DNA"/>
</dbReference>
<sequence length="172" mass="18403">MSPPIQEYRAPSRVLTACAQCLDNPSLRLPIHAINSTSRMRQRLSAECLHVAGGKEEIRHSGVGVPSVARLSCAQRRGGPERVERRENSVVPMLSAQTRCSPTCTDLRSSYQCHRAPTVIASRTACGAASSLAGCEIGERGREDANQSVVHAIEDTRDMAGRLGSQAEGHGG</sequence>
<name>A0AAD7CGT0_9AGAR</name>
<dbReference type="Proteomes" id="UP001221142">
    <property type="component" value="Unassembled WGS sequence"/>
</dbReference>
<keyword evidence="3" id="KW-1185">Reference proteome</keyword>
<protein>
    <submittedName>
        <fullName evidence="2">Uncharacterized protein</fullName>
    </submittedName>
</protein>
<evidence type="ECO:0000313" key="2">
    <source>
        <dbReference type="EMBL" id="KAJ7648008.1"/>
    </source>
</evidence>
<evidence type="ECO:0000313" key="1">
    <source>
        <dbReference type="EMBL" id="KAJ7648005.1"/>
    </source>
</evidence>
<reference evidence="2" key="1">
    <citation type="submission" date="2023-03" db="EMBL/GenBank/DDBJ databases">
        <title>Massive genome expansion in bonnet fungi (Mycena s.s.) driven by repeated elements and novel gene families across ecological guilds.</title>
        <authorList>
            <consortium name="Lawrence Berkeley National Laboratory"/>
            <person name="Harder C.B."/>
            <person name="Miyauchi S."/>
            <person name="Viragh M."/>
            <person name="Kuo A."/>
            <person name="Thoen E."/>
            <person name="Andreopoulos B."/>
            <person name="Lu D."/>
            <person name="Skrede I."/>
            <person name="Drula E."/>
            <person name="Henrissat B."/>
            <person name="Morin E."/>
            <person name="Kohler A."/>
            <person name="Barry K."/>
            <person name="LaButti K."/>
            <person name="Morin E."/>
            <person name="Salamov A."/>
            <person name="Lipzen A."/>
            <person name="Mereny Z."/>
            <person name="Hegedus B."/>
            <person name="Baldrian P."/>
            <person name="Stursova M."/>
            <person name="Weitz H."/>
            <person name="Taylor A."/>
            <person name="Grigoriev I.V."/>
            <person name="Nagy L.G."/>
            <person name="Martin F."/>
            <person name="Kauserud H."/>
        </authorList>
    </citation>
    <scope>NUCLEOTIDE SEQUENCE</scope>
    <source>
        <strain evidence="2">9284</strain>
    </source>
</reference>
<organism evidence="2 3">
    <name type="scientific">Roridomyces roridus</name>
    <dbReference type="NCBI Taxonomy" id="1738132"/>
    <lineage>
        <taxon>Eukaryota</taxon>
        <taxon>Fungi</taxon>
        <taxon>Dikarya</taxon>
        <taxon>Basidiomycota</taxon>
        <taxon>Agaricomycotina</taxon>
        <taxon>Agaricomycetes</taxon>
        <taxon>Agaricomycetidae</taxon>
        <taxon>Agaricales</taxon>
        <taxon>Marasmiineae</taxon>
        <taxon>Mycenaceae</taxon>
        <taxon>Roridomyces</taxon>
    </lineage>
</organism>
<evidence type="ECO:0000313" key="3">
    <source>
        <dbReference type="Proteomes" id="UP001221142"/>
    </source>
</evidence>
<gene>
    <name evidence="1" type="ORF">FB45DRAFT_895009</name>
    <name evidence="2" type="ORF">FB45DRAFT_895013</name>
</gene>
<accession>A0AAD7CGT0</accession>
<dbReference type="EMBL" id="JARKIF010000002">
    <property type="protein sequence ID" value="KAJ7648008.1"/>
    <property type="molecule type" value="Genomic_DNA"/>
</dbReference>
<comment type="caution">
    <text evidence="2">The sequence shown here is derived from an EMBL/GenBank/DDBJ whole genome shotgun (WGS) entry which is preliminary data.</text>
</comment>